<proteinExistence type="inferred from homology"/>
<evidence type="ECO:0000313" key="12">
    <source>
        <dbReference type="Proteomes" id="UP000219036"/>
    </source>
</evidence>
<dbReference type="InterPro" id="IPR006645">
    <property type="entry name" value="NGN-like_dom"/>
</dbReference>
<organism evidence="11 12">
    <name type="scientific">Persephonella hydrogeniphila</name>
    <dbReference type="NCBI Taxonomy" id="198703"/>
    <lineage>
        <taxon>Bacteria</taxon>
        <taxon>Pseudomonadati</taxon>
        <taxon>Aquificota</taxon>
        <taxon>Aquificia</taxon>
        <taxon>Aquificales</taxon>
        <taxon>Hydrogenothermaceae</taxon>
        <taxon>Persephonella</taxon>
    </lineage>
</organism>
<dbReference type="OrthoDB" id="9809075at2"/>
<dbReference type="InterPro" id="IPR043425">
    <property type="entry name" value="NusG-like"/>
</dbReference>
<dbReference type="SMART" id="SM00739">
    <property type="entry name" value="KOW"/>
    <property type="match status" value="1"/>
</dbReference>
<dbReference type="Proteomes" id="UP000219036">
    <property type="component" value="Unassembled WGS sequence"/>
</dbReference>
<dbReference type="FunFam" id="2.30.30.30:FF:000002">
    <property type="entry name" value="Transcription termination/antitermination factor NusG"/>
    <property type="match status" value="1"/>
</dbReference>
<dbReference type="SUPFAM" id="SSF82679">
    <property type="entry name" value="N-utilization substance G protein NusG, N-terminal domain"/>
    <property type="match status" value="1"/>
</dbReference>
<feature type="domain" description="NusG-like N-terminal" evidence="9">
    <location>
        <begin position="25"/>
        <end position="200"/>
    </location>
</feature>
<accession>A0A285NPL6</accession>
<dbReference type="AlphaFoldDB" id="A0A285NPL6"/>
<dbReference type="InterPro" id="IPR015869">
    <property type="entry name" value="Transcrpt_antiterm_NusG_bac_CS"/>
</dbReference>
<dbReference type="GO" id="GO:0006353">
    <property type="term" value="P:DNA-templated transcription termination"/>
    <property type="evidence" value="ECO:0007669"/>
    <property type="project" value="UniProtKB-UniRule"/>
</dbReference>
<dbReference type="Gene3D" id="2.60.320.10">
    <property type="entry name" value="N-utilization substance G protein NusG, insert domain"/>
    <property type="match status" value="1"/>
</dbReference>
<feature type="region of interest" description="Disordered" evidence="8">
    <location>
        <begin position="1"/>
        <end position="24"/>
    </location>
</feature>
<dbReference type="SMART" id="SM00738">
    <property type="entry name" value="NGN"/>
    <property type="match status" value="1"/>
</dbReference>
<evidence type="ECO:0000259" key="10">
    <source>
        <dbReference type="SMART" id="SM00739"/>
    </source>
</evidence>
<reference evidence="12" key="1">
    <citation type="submission" date="2017-09" db="EMBL/GenBank/DDBJ databases">
        <authorList>
            <person name="Varghese N."/>
            <person name="Submissions S."/>
        </authorList>
    </citation>
    <scope>NUCLEOTIDE SEQUENCE [LARGE SCALE GENOMIC DNA]</scope>
    <source>
        <strain evidence="12">DSM 15103</strain>
    </source>
</reference>
<dbReference type="PROSITE" id="PS01014">
    <property type="entry name" value="NUSG"/>
    <property type="match status" value="1"/>
</dbReference>
<dbReference type="InterPro" id="IPR047050">
    <property type="entry name" value="NGN"/>
</dbReference>
<dbReference type="InterPro" id="IPR001062">
    <property type="entry name" value="Transcrpt_antiterm_NusG"/>
</dbReference>
<dbReference type="EMBL" id="OBEI01000012">
    <property type="protein sequence ID" value="SNZ10873.1"/>
    <property type="molecule type" value="Genomic_DNA"/>
</dbReference>
<sequence>MSEEKKKELENKEQEEKKEELKEEKKKWYALYTQSNLEIRAKENLLRMLELNNMKHLVEKVLVPAEEKVVIKALGKEKYRLSLKGANREIEVMGKKGITKFIIEDGKVRVAESVEGDEQCVNHSPIYKPGQKIQCKENKTEARIILENKIFPGYLLIKAELNDDLIDLIKKTPYIIGFVSAGGVPVPLDEKDIQKVLGQIEKGAPKVKKLLFQRGDQVRVIEGPFMNFTGTVEEVIPDKEKLIVSISIFGRSTPVELEFSQVEKI</sequence>
<gene>
    <name evidence="5" type="primary">nusG</name>
    <name evidence="11" type="ORF">SAMN06265182_1949</name>
</gene>
<name>A0A285NPL6_9AQUI</name>
<evidence type="ECO:0000256" key="1">
    <source>
        <dbReference type="ARBA" id="ARBA00022472"/>
    </source>
</evidence>
<keyword evidence="3 5" id="KW-0805">Transcription regulation</keyword>
<dbReference type="NCBIfam" id="TIGR00922">
    <property type="entry name" value="nusG"/>
    <property type="match status" value="1"/>
</dbReference>
<dbReference type="SUPFAM" id="SSF50104">
    <property type="entry name" value="Translation proteins SH3-like domain"/>
    <property type="match status" value="1"/>
</dbReference>
<dbReference type="InterPro" id="IPR014722">
    <property type="entry name" value="Rib_uL2_dom2"/>
</dbReference>
<dbReference type="PANTHER" id="PTHR30265">
    <property type="entry name" value="RHO-INTERACTING TRANSCRIPTION TERMINATION FACTOR NUSG"/>
    <property type="match status" value="1"/>
</dbReference>
<protein>
    <recommendedName>
        <fullName evidence="5 6">Transcription termination/antitermination protein NusG</fullName>
    </recommendedName>
</protein>
<dbReference type="Pfam" id="PF02357">
    <property type="entry name" value="NusG"/>
    <property type="match status" value="1"/>
</dbReference>
<dbReference type="Gene3D" id="3.30.70.940">
    <property type="entry name" value="NusG, N-terminal domain"/>
    <property type="match status" value="1"/>
</dbReference>
<dbReference type="InterPro" id="IPR008991">
    <property type="entry name" value="Translation_prot_SH3-like_sf"/>
</dbReference>
<dbReference type="SUPFAM" id="SSF82004">
    <property type="entry name" value="N-utilization substance G protein NusG, insert domain"/>
    <property type="match status" value="1"/>
</dbReference>
<dbReference type="GO" id="GO:0031564">
    <property type="term" value="P:transcription antitermination"/>
    <property type="evidence" value="ECO:0007669"/>
    <property type="project" value="UniProtKB-UniRule"/>
</dbReference>
<comment type="function">
    <text evidence="5 7">Participates in transcription elongation, termination and antitermination.</text>
</comment>
<evidence type="ECO:0000259" key="9">
    <source>
        <dbReference type="SMART" id="SM00738"/>
    </source>
</evidence>
<dbReference type="InterPro" id="IPR038690">
    <property type="entry name" value="NusG_2_sf"/>
</dbReference>
<dbReference type="CDD" id="cd09891">
    <property type="entry name" value="NGN_Bact_1"/>
    <property type="match status" value="1"/>
</dbReference>
<feature type="domain" description="KOW" evidence="10">
    <location>
        <begin position="211"/>
        <end position="238"/>
    </location>
</feature>
<comment type="similarity">
    <text evidence="5 7">Belongs to the NusG family.</text>
</comment>
<evidence type="ECO:0000256" key="3">
    <source>
        <dbReference type="ARBA" id="ARBA00023015"/>
    </source>
</evidence>
<keyword evidence="12" id="KW-1185">Reference proteome</keyword>
<evidence type="ECO:0000256" key="2">
    <source>
        <dbReference type="ARBA" id="ARBA00022814"/>
    </source>
</evidence>
<dbReference type="GO" id="GO:0005829">
    <property type="term" value="C:cytosol"/>
    <property type="evidence" value="ECO:0007669"/>
    <property type="project" value="TreeGrafter"/>
</dbReference>
<dbReference type="Pfam" id="PF07009">
    <property type="entry name" value="NusG_II"/>
    <property type="match status" value="1"/>
</dbReference>
<dbReference type="RefSeq" id="WP_097001093.1">
    <property type="nucleotide sequence ID" value="NZ_OBEI01000012.1"/>
</dbReference>
<evidence type="ECO:0000256" key="5">
    <source>
        <dbReference type="HAMAP-Rule" id="MF_00948"/>
    </source>
</evidence>
<evidence type="ECO:0000256" key="7">
    <source>
        <dbReference type="RuleBase" id="RU000538"/>
    </source>
</evidence>
<dbReference type="PRINTS" id="PR00338">
    <property type="entry name" value="NUSGTNSCPFCT"/>
</dbReference>
<dbReference type="InterPro" id="IPR036735">
    <property type="entry name" value="NGN_dom_sf"/>
</dbReference>
<dbReference type="InterPro" id="IPR005824">
    <property type="entry name" value="KOW"/>
</dbReference>
<keyword evidence="1 5" id="KW-0806">Transcription termination</keyword>
<dbReference type="GO" id="GO:0006354">
    <property type="term" value="P:DNA-templated transcription elongation"/>
    <property type="evidence" value="ECO:0007669"/>
    <property type="project" value="UniProtKB-UniRule"/>
</dbReference>
<evidence type="ECO:0000256" key="4">
    <source>
        <dbReference type="ARBA" id="ARBA00023163"/>
    </source>
</evidence>
<keyword evidence="2 5" id="KW-0889">Transcription antitermination</keyword>
<evidence type="ECO:0000313" key="11">
    <source>
        <dbReference type="EMBL" id="SNZ10873.1"/>
    </source>
</evidence>
<evidence type="ECO:0000256" key="8">
    <source>
        <dbReference type="SAM" id="MobiDB-lite"/>
    </source>
</evidence>
<dbReference type="Gene3D" id="2.30.30.30">
    <property type="match status" value="1"/>
</dbReference>
<dbReference type="GO" id="GO:0032784">
    <property type="term" value="P:regulation of DNA-templated transcription elongation"/>
    <property type="evidence" value="ECO:0007669"/>
    <property type="project" value="InterPro"/>
</dbReference>
<dbReference type="CDD" id="cd06091">
    <property type="entry name" value="KOW_NusG"/>
    <property type="match status" value="1"/>
</dbReference>
<keyword evidence="4 5" id="KW-0804">Transcription</keyword>
<dbReference type="HAMAP" id="MF_00948">
    <property type="entry name" value="NusG"/>
    <property type="match status" value="1"/>
</dbReference>
<evidence type="ECO:0000256" key="6">
    <source>
        <dbReference type="NCBIfam" id="TIGR00922"/>
    </source>
</evidence>
<dbReference type="PANTHER" id="PTHR30265:SF2">
    <property type="entry name" value="TRANSCRIPTION TERMINATION_ANTITERMINATION PROTEIN NUSG"/>
    <property type="match status" value="1"/>
</dbReference>
<dbReference type="Pfam" id="PF00467">
    <property type="entry name" value="KOW"/>
    <property type="match status" value="1"/>
</dbReference>